<name>A0A3L6EYB6_MAIZE</name>
<organism evidence="4 5">
    <name type="scientific">Zea mays</name>
    <name type="common">Maize</name>
    <dbReference type="NCBI Taxonomy" id="4577"/>
    <lineage>
        <taxon>Eukaryota</taxon>
        <taxon>Viridiplantae</taxon>
        <taxon>Streptophyta</taxon>
        <taxon>Embryophyta</taxon>
        <taxon>Tracheophyta</taxon>
        <taxon>Spermatophyta</taxon>
        <taxon>Magnoliopsida</taxon>
        <taxon>Liliopsida</taxon>
        <taxon>Poales</taxon>
        <taxon>Poaceae</taxon>
        <taxon>PACMAD clade</taxon>
        <taxon>Panicoideae</taxon>
        <taxon>Andropogonodae</taxon>
        <taxon>Andropogoneae</taxon>
        <taxon>Tripsacinae</taxon>
        <taxon>Zea</taxon>
    </lineage>
</organism>
<evidence type="ECO:0000256" key="1">
    <source>
        <dbReference type="ARBA" id="ARBA00004370"/>
    </source>
</evidence>
<comment type="subcellular location">
    <subcellularLocation>
        <location evidence="1">Membrane</location>
    </subcellularLocation>
</comment>
<evidence type="ECO:0008006" key="6">
    <source>
        <dbReference type="Google" id="ProtNLM"/>
    </source>
</evidence>
<dbReference type="PANTHER" id="PTHR31415:SF82">
    <property type="entry name" value="OS05G0203150 PROTEIN"/>
    <property type="match status" value="1"/>
</dbReference>
<keyword evidence="3" id="KW-1133">Transmembrane helix</keyword>
<evidence type="ECO:0000256" key="3">
    <source>
        <dbReference type="SAM" id="Phobius"/>
    </source>
</evidence>
<protein>
    <recommendedName>
        <fullName evidence="6">Late embryogenesis abundant protein LEA-2 subgroup domain-containing protein</fullName>
    </recommendedName>
</protein>
<proteinExistence type="predicted"/>
<dbReference type="InterPro" id="IPR044839">
    <property type="entry name" value="NDR1-like"/>
</dbReference>
<dbReference type="GO" id="GO:0016020">
    <property type="term" value="C:membrane"/>
    <property type="evidence" value="ECO:0007669"/>
    <property type="project" value="UniProtKB-SubCell"/>
</dbReference>
<dbReference type="EMBL" id="NCVQ01000005">
    <property type="protein sequence ID" value="PWZ25855.1"/>
    <property type="molecule type" value="Genomic_DNA"/>
</dbReference>
<dbReference type="Proteomes" id="UP000251960">
    <property type="component" value="Chromosome 4"/>
</dbReference>
<dbReference type="PANTHER" id="PTHR31415">
    <property type="entry name" value="OS05G0367900 PROTEIN"/>
    <property type="match status" value="1"/>
</dbReference>
<reference evidence="4 5" key="1">
    <citation type="journal article" date="2018" name="Nat. Genet.">
        <title>Extensive intraspecific gene order and gene structural variations between Mo17 and other maize genomes.</title>
        <authorList>
            <person name="Sun S."/>
            <person name="Zhou Y."/>
            <person name="Chen J."/>
            <person name="Shi J."/>
            <person name="Zhao H."/>
            <person name="Zhao H."/>
            <person name="Song W."/>
            <person name="Zhang M."/>
            <person name="Cui Y."/>
            <person name="Dong X."/>
            <person name="Liu H."/>
            <person name="Ma X."/>
            <person name="Jiao Y."/>
            <person name="Wang B."/>
            <person name="Wei X."/>
            <person name="Stein J.C."/>
            <person name="Glaubitz J.C."/>
            <person name="Lu F."/>
            <person name="Yu G."/>
            <person name="Liang C."/>
            <person name="Fengler K."/>
            <person name="Li B."/>
            <person name="Rafalski A."/>
            <person name="Schnable P.S."/>
            <person name="Ware D.H."/>
            <person name="Buckler E.S."/>
            <person name="Lai J."/>
        </authorList>
    </citation>
    <scope>NUCLEOTIDE SEQUENCE [LARGE SCALE GENOMIC DNA]</scope>
    <source>
        <strain evidence="5">cv. Missouri 17</strain>
        <tissue evidence="4">Seedling</tissue>
    </source>
</reference>
<dbReference type="OMA" id="EDERCCW"/>
<keyword evidence="2 3" id="KW-0472">Membrane</keyword>
<comment type="caution">
    <text evidence="4">The sequence shown here is derived from an EMBL/GenBank/DDBJ whole genome shotgun (WGS) entry which is preliminary data.</text>
</comment>
<accession>A0A3L6EYB6</accession>
<evidence type="ECO:0000256" key="2">
    <source>
        <dbReference type="ARBA" id="ARBA00023136"/>
    </source>
</evidence>
<keyword evidence="3" id="KW-0812">Transmembrane</keyword>
<gene>
    <name evidence="4" type="ORF">Zm00014a_038967</name>
</gene>
<dbReference type="GO" id="GO:0098542">
    <property type="term" value="P:defense response to other organism"/>
    <property type="evidence" value="ECO:0007669"/>
    <property type="project" value="InterPro"/>
</dbReference>
<evidence type="ECO:0000313" key="5">
    <source>
        <dbReference type="Proteomes" id="UP000251960"/>
    </source>
</evidence>
<evidence type="ECO:0000313" key="4">
    <source>
        <dbReference type="EMBL" id="PWZ25855.1"/>
    </source>
</evidence>
<sequence length="230" mass="25800">MLHRHYPRRPRRRSRSEDERCCWCFSCDCDYIEKPEQKCGFWAVCVFVYSLVDYFIPISLVSVLLWLVLRPSNLRPRVDAAVAVSFSLDNATSSLDYDFAVDLRFRNLHRHLDVRYLDLVALASYGGERLGPSADVLPVFVQRPMASNAVRASFQGSAAPLSPAAAELFAMEAANGSFGVLVKVASTFMYKFPFQKTVYYLDHECYIRFPAPNGGVVTPGTLCSATARSS</sequence>
<feature type="transmembrane region" description="Helical" evidence="3">
    <location>
        <begin position="41"/>
        <end position="69"/>
    </location>
</feature>
<dbReference type="AlphaFoldDB" id="A0A3L6EYB6"/>